<dbReference type="InterPro" id="IPR011034">
    <property type="entry name" value="Formyl_transferase-like_C_sf"/>
</dbReference>
<dbReference type="STRING" id="645127.ckrop_1563"/>
<evidence type="ECO:0000256" key="5">
    <source>
        <dbReference type="HAMAP-Rule" id="MF_00527"/>
    </source>
</evidence>
<dbReference type="SUPFAM" id="SSF50486">
    <property type="entry name" value="FMT C-terminal domain-like"/>
    <property type="match status" value="1"/>
</dbReference>
<dbReference type="EC" id="3.2.2.-" evidence="5"/>
<dbReference type="Gene3D" id="3.10.300.10">
    <property type="entry name" value="Methylpurine-DNA glycosylase (MPG)"/>
    <property type="match status" value="1"/>
</dbReference>
<dbReference type="KEGG" id="ckp:ckrop_1563"/>
<evidence type="ECO:0000313" key="7">
    <source>
        <dbReference type="Proteomes" id="UP000001473"/>
    </source>
</evidence>
<evidence type="ECO:0000256" key="3">
    <source>
        <dbReference type="ARBA" id="ARBA00022801"/>
    </source>
</evidence>
<dbReference type="EMBL" id="CP001620">
    <property type="protein sequence ID" value="ACR18291.1"/>
    <property type="molecule type" value="Genomic_DNA"/>
</dbReference>
<organism evidence="6 7">
    <name type="scientific">Corynebacterium kroppenstedtii (strain DSM 44385 / JCM 11950 / CIP 105744 / CCUG 35717)</name>
    <dbReference type="NCBI Taxonomy" id="645127"/>
    <lineage>
        <taxon>Bacteria</taxon>
        <taxon>Bacillati</taxon>
        <taxon>Actinomycetota</taxon>
        <taxon>Actinomycetes</taxon>
        <taxon>Mycobacteriales</taxon>
        <taxon>Corynebacteriaceae</taxon>
        <taxon>Corynebacterium</taxon>
    </lineage>
</organism>
<dbReference type="GO" id="GO:0003905">
    <property type="term" value="F:alkylbase DNA N-glycosylase activity"/>
    <property type="evidence" value="ECO:0007669"/>
    <property type="project" value="InterPro"/>
</dbReference>
<gene>
    <name evidence="6" type="ordered locus">ckrop_1563</name>
</gene>
<proteinExistence type="inferred from homology"/>
<dbReference type="AlphaFoldDB" id="C4LKD6"/>
<dbReference type="Pfam" id="PF02245">
    <property type="entry name" value="Pur_DNA_glyco"/>
    <property type="match status" value="1"/>
</dbReference>
<keyword evidence="4 5" id="KW-0234">DNA repair</keyword>
<dbReference type="NCBIfam" id="NF002003">
    <property type="entry name" value="PRK00802.1-3"/>
    <property type="match status" value="1"/>
</dbReference>
<dbReference type="InterPro" id="IPR003180">
    <property type="entry name" value="MPG"/>
</dbReference>
<dbReference type="RefSeq" id="WP_012732178.1">
    <property type="nucleotide sequence ID" value="NC_012704.1"/>
</dbReference>
<dbReference type="NCBIfam" id="TIGR00567">
    <property type="entry name" value="3mg"/>
    <property type="match status" value="1"/>
</dbReference>
<comment type="similarity">
    <text evidence="1 5">Belongs to the DNA glycosylase MPG family.</text>
</comment>
<keyword evidence="7" id="KW-1185">Reference proteome</keyword>
<evidence type="ECO:0000256" key="4">
    <source>
        <dbReference type="ARBA" id="ARBA00023204"/>
    </source>
</evidence>
<dbReference type="HOGENOM" id="CLU_060471_3_1_11"/>
<dbReference type="PANTHER" id="PTHR10429">
    <property type="entry name" value="DNA-3-METHYLADENINE GLYCOSYLASE"/>
    <property type="match status" value="1"/>
</dbReference>
<dbReference type="InterPro" id="IPR036995">
    <property type="entry name" value="MPG_sf"/>
</dbReference>
<evidence type="ECO:0000256" key="1">
    <source>
        <dbReference type="ARBA" id="ARBA00009232"/>
    </source>
</evidence>
<dbReference type="CDD" id="cd00540">
    <property type="entry name" value="AAG"/>
    <property type="match status" value="1"/>
</dbReference>
<dbReference type="Proteomes" id="UP000001473">
    <property type="component" value="Chromosome"/>
</dbReference>
<evidence type="ECO:0000256" key="2">
    <source>
        <dbReference type="ARBA" id="ARBA00022763"/>
    </source>
</evidence>
<dbReference type="HAMAP" id="MF_00527">
    <property type="entry name" value="3MGH"/>
    <property type="match status" value="1"/>
</dbReference>
<dbReference type="GO" id="GO:0006284">
    <property type="term" value="P:base-excision repair"/>
    <property type="evidence" value="ECO:0007669"/>
    <property type="project" value="InterPro"/>
</dbReference>
<evidence type="ECO:0000313" key="6">
    <source>
        <dbReference type="EMBL" id="ACR18291.1"/>
    </source>
</evidence>
<keyword evidence="3 5" id="KW-0378">Hydrolase</keyword>
<dbReference type="GO" id="GO:0003677">
    <property type="term" value="F:DNA binding"/>
    <property type="evidence" value="ECO:0007669"/>
    <property type="project" value="InterPro"/>
</dbReference>
<reference evidence="6 7" key="1">
    <citation type="journal article" date="2008" name="J. Biotechnol.">
        <title>Ultrafast pyrosequencing of Corynebacterium kroppenstedtii DSM44385 revealed insights into the physiology of a lipophilic corynebacterium that lacks mycolic acids.</title>
        <authorList>
            <person name="Tauch A."/>
            <person name="Schneider J."/>
            <person name="Szczepanowski R."/>
            <person name="Tilker A."/>
            <person name="Viehoever P."/>
            <person name="Gartemann K.-H."/>
            <person name="Arnold W."/>
            <person name="Blom J."/>
            <person name="Brinkrolf K."/>
            <person name="Brune I."/>
            <person name="Goetker S."/>
            <person name="Weisshaar B."/>
            <person name="Goesmann A."/>
            <person name="Droege M."/>
            <person name="Puehler A."/>
        </authorList>
    </citation>
    <scope>NUCLEOTIDE SEQUENCE [LARGE SCALE GENOMIC DNA]</scope>
    <source>
        <strain evidence="7">DSM 44385 / JCM 11950 / CIP 105744 / CCUG 35717</strain>
    </source>
</reference>
<sequence>MGFPPDLFFHPADIVAPYVLGSTLRRGPVALMITEVEAYLGEADPASHASRGPTPRCATMFGPPLHLYVYASYGIHRAGNVVCCPEGVASGLLLRAGRVIDGYDVVRSRRGDRPEDDGLARGPGNVGSALGLDLHLDGMPIVVDDGVGTAGEPDAQADVDAHVVDVGNPEAPELRLSRARDEDDIAPYVTGPRIGISKNKEAPLRFWIPGDRSVTPPRGCPRRPTG</sequence>
<name>C4LKD6_CORK4</name>
<keyword evidence="2 5" id="KW-0227">DNA damage</keyword>
<accession>C4LKD6</accession>
<dbReference type="PANTHER" id="PTHR10429:SF0">
    <property type="entry name" value="DNA-3-METHYLADENINE GLYCOSYLASE"/>
    <property type="match status" value="1"/>
</dbReference>
<protein>
    <recommendedName>
        <fullName evidence="5">Putative 3-methyladenine DNA glycosylase</fullName>
        <ecNumber evidence="5">3.2.2.-</ecNumber>
    </recommendedName>
</protein>
<dbReference type="eggNOG" id="COG2094">
    <property type="taxonomic scope" value="Bacteria"/>
</dbReference>